<evidence type="ECO:0000313" key="5">
    <source>
        <dbReference type="Proteomes" id="UP000321039"/>
    </source>
</evidence>
<comment type="caution">
    <text evidence="4">The sequence shown here is derived from an EMBL/GenBank/DDBJ whole genome shotgun (WGS) entry which is preliminary data.</text>
</comment>
<evidence type="ECO:0000259" key="3">
    <source>
        <dbReference type="PROSITE" id="PS50977"/>
    </source>
</evidence>
<dbReference type="Gene3D" id="1.10.357.10">
    <property type="entry name" value="Tetracycline Repressor, domain 2"/>
    <property type="match status" value="1"/>
</dbReference>
<dbReference type="EMBL" id="VRZA01000005">
    <property type="protein sequence ID" value="TXS92123.1"/>
    <property type="molecule type" value="Genomic_DNA"/>
</dbReference>
<feature type="domain" description="HTH tetR-type" evidence="3">
    <location>
        <begin position="16"/>
        <end position="76"/>
    </location>
</feature>
<feature type="DNA-binding region" description="H-T-H motif" evidence="2">
    <location>
        <begin position="39"/>
        <end position="58"/>
    </location>
</feature>
<dbReference type="PANTHER" id="PTHR30055">
    <property type="entry name" value="HTH-TYPE TRANSCRIPTIONAL REGULATOR RUTR"/>
    <property type="match status" value="1"/>
</dbReference>
<proteinExistence type="predicted"/>
<dbReference type="Proteomes" id="UP000321039">
    <property type="component" value="Unassembled WGS sequence"/>
</dbReference>
<accession>A0A5C8ZUE0</accession>
<gene>
    <name evidence="4" type="ORF">FV139_15490</name>
</gene>
<dbReference type="AlphaFoldDB" id="A0A5C8ZUE0"/>
<dbReference type="SUPFAM" id="SSF46689">
    <property type="entry name" value="Homeodomain-like"/>
    <property type="match status" value="1"/>
</dbReference>
<name>A0A5C8ZUE0_9GAMM</name>
<sequence length="222" mass="24428">MVSATGKGRQRRTEGKRRHQQIIEGTLRLIARDGIRAVRHRAVAKEAGVPLAATTYYFSDIGQLLSEAFTWFAEQRAGAVAALQQRLQDCLVRAESEPDGGREQLVEDIAGALAEHVIGQAAAPEDRAIELAFKHEAWRDEGLRALSEQQERRFVADVEALLEKTGSPDPYADSQIFLGLIYRLEAELTFGELPAADARRVLRRAVALQLGLPVPGRPVPEG</sequence>
<keyword evidence="5" id="KW-1185">Reference proteome</keyword>
<dbReference type="InterPro" id="IPR050109">
    <property type="entry name" value="HTH-type_TetR-like_transc_reg"/>
</dbReference>
<evidence type="ECO:0000256" key="1">
    <source>
        <dbReference type="ARBA" id="ARBA00023125"/>
    </source>
</evidence>
<dbReference type="PANTHER" id="PTHR30055:SF231">
    <property type="entry name" value="TRANSCRIPTIONAL REGULATORY PROTEIN (PROBABLY DEOR-FAMILY)-RELATED"/>
    <property type="match status" value="1"/>
</dbReference>
<evidence type="ECO:0000313" key="4">
    <source>
        <dbReference type="EMBL" id="TXS92123.1"/>
    </source>
</evidence>
<dbReference type="InterPro" id="IPR001647">
    <property type="entry name" value="HTH_TetR"/>
</dbReference>
<reference evidence="4 5" key="1">
    <citation type="submission" date="2019-08" db="EMBL/GenBank/DDBJ databases">
        <title>Parahaliea maris sp. nov., isolated from the surface seawater.</title>
        <authorList>
            <person name="Liu Y."/>
        </authorList>
    </citation>
    <scope>NUCLEOTIDE SEQUENCE [LARGE SCALE GENOMIC DNA]</scope>
    <source>
        <strain evidence="4 5">HSLHS9</strain>
    </source>
</reference>
<dbReference type="Pfam" id="PF00440">
    <property type="entry name" value="TetR_N"/>
    <property type="match status" value="1"/>
</dbReference>
<dbReference type="GO" id="GO:0000976">
    <property type="term" value="F:transcription cis-regulatory region binding"/>
    <property type="evidence" value="ECO:0007669"/>
    <property type="project" value="TreeGrafter"/>
</dbReference>
<organism evidence="4 5">
    <name type="scientific">Parahaliea maris</name>
    <dbReference type="NCBI Taxonomy" id="2716870"/>
    <lineage>
        <taxon>Bacteria</taxon>
        <taxon>Pseudomonadati</taxon>
        <taxon>Pseudomonadota</taxon>
        <taxon>Gammaproteobacteria</taxon>
        <taxon>Cellvibrionales</taxon>
        <taxon>Halieaceae</taxon>
        <taxon>Parahaliea</taxon>
    </lineage>
</organism>
<evidence type="ECO:0000256" key="2">
    <source>
        <dbReference type="PROSITE-ProRule" id="PRU00335"/>
    </source>
</evidence>
<dbReference type="InterPro" id="IPR009057">
    <property type="entry name" value="Homeodomain-like_sf"/>
</dbReference>
<protein>
    <submittedName>
        <fullName evidence="4">TetR/AcrR family transcriptional regulator</fullName>
    </submittedName>
</protein>
<dbReference type="PROSITE" id="PS50977">
    <property type="entry name" value="HTH_TETR_2"/>
    <property type="match status" value="1"/>
</dbReference>
<keyword evidence="1 2" id="KW-0238">DNA-binding</keyword>
<dbReference type="GO" id="GO:0003700">
    <property type="term" value="F:DNA-binding transcription factor activity"/>
    <property type="evidence" value="ECO:0007669"/>
    <property type="project" value="TreeGrafter"/>
</dbReference>